<evidence type="ECO:0000256" key="1">
    <source>
        <dbReference type="SAM" id="MobiDB-lite"/>
    </source>
</evidence>
<keyword evidence="3" id="KW-1185">Reference proteome</keyword>
<dbReference type="Proteomes" id="UP000008021">
    <property type="component" value="Chromosome 3"/>
</dbReference>
<evidence type="ECO:0000313" key="3">
    <source>
        <dbReference type="Proteomes" id="UP000008021"/>
    </source>
</evidence>
<feature type="region of interest" description="Disordered" evidence="1">
    <location>
        <begin position="1"/>
        <end position="42"/>
    </location>
</feature>
<dbReference type="EnsemblPlants" id="OMERI03G27880.1">
    <property type="protein sequence ID" value="OMERI03G27880.1"/>
    <property type="gene ID" value="OMERI03G27880"/>
</dbReference>
<reference evidence="2" key="2">
    <citation type="submission" date="2018-05" db="EMBL/GenBank/DDBJ databases">
        <title>OmerRS3 (Oryza meridionalis Reference Sequence Version 3).</title>
        <authorList>
            <person name="Zhang J."/>
            <person name="Kudrna D."/>
            <person name="Lee S."/>
            <person name="Talag J."/>
            <person name="Welchert J."/>
            <person name="Wing R.A."/>
        </authorList>
    </citation>
    <scope>NUCLEOTIDE SEQUENCE [LARGE SCALE GENOMIC DNA]</scope>
    <source>
        <strain evidence="2">cv. OR44</strain>
    </source>
</reference>
<dbReference type="HOGENOM" id="CLU_2458551_0_0_1"/>
<reference evidence="2" key="1">
    <citation type="submission" date="2015-04" db="UniProtKB">
        <authorList>
            <consortium name="EnsemblPlants"/>
        </authorList>
    </citation>
    <scope>IDENTIFICATION</scope>
</reference>
<dbReference type="Gramene" id="OMERI03G27880.1">
    <property type="protein sequence ID" value="OMERI03G27880.1"/>
    <property type="gene ID" value="OMERI03G27880"/>
</dbReference>
<protein>
    <submittedName>
        <fullName evidence="2">Uncharacterized protein</fullName>
    </submittedName>
</protein>
<dbReference type="AlphaFoldDB" id="A0A0E0D5E5"/>
<name>A0A0E0D5E5_9ORYZ</name>
<proteinExistence type="predicted"/>
<sequence>MVGSGEKVPQGRELPPYLHPPVPRGPGRRGEGAGLGHGGTATHDDKCVVLSHVLRLISSRYFIHGMPPAVRHLPVETPSVPAMRSLLAV</sequence>
<accession>A0A0E0D5E5</accession>
<organism evidence="2">
    <name type="scientific">Oryza meridionalis</name>
    <dbReference type="NCBI Taxonomy" id="40149"/>
    <lineage>
        <taxon>Eukaryota</taxon>
        <taxon>Viridiplantae</taxon>
        <taxon>Streptophyta</taxon>
        <taxon>Embryophyta</taxon>
        <taxon>Tracheophyta</taxon>
        <taxon>Spermatophyta</taxon>
        <taxon>Magnoliopsida</taxon>
        <taxon>Liliopsida</taxon>
        <taxon>Poales</taxon>
        <taxon>Poaceae</taxon>
        <taxon>BOP clade</taxon>
        <taxon>Oryzoideae</taxon>
        <taxon>Oryzeae</taxon>
        <taxon>Oryzinae</taxon>
        <taxon>Oryza</taxon>
    </lineage>
</organism>
<evidence type="ECO:0000313" key="2">
    <source>
        <dbReference type="EnsemblPlants" id="OMERI03G27880.1"/>
    </source>
</evidence>